<dbReference type="PANTHER" id="PTHR32552">
    <property type="entry name" value="FERRICHROME IRON RECEPTOR-RELATED"/>
    <property type="match status" value="1"/>
</dbReference>
<keyword evidence="10 11" id="KW-0998">Cell outer membrane</keyword>
<evidence type="ECO:0000256" key="9">
    <source>
        <dbReference type="ARBA" id="ARBA00023136"/>
    </source>
</evidence>
<keyword evidence="2 11" id="KW-0813">Transport</keyword>
<keyword evidence="7" id="KW-0406">Ion transport</keyword>
<evidence type="ECO:0000256" key="2">
    <source>
        <dbReference type="ARBA" id="ARBA00022448"/>
    </source>
</evidence>
<accession>A0ABV7V2K2</accession>
<protein>
    <submittedName>
        <fullName evidence="16">TonB-dependent receptor</fullName>
    </submittedName>
</protein>
<dbReference type="InterPro" id="IPR036942">
    <property type="entry name" value="Beta-barrel_TonB_sf"/>
</dbReference>
<dbReference type="EMBL" id="JBHRYE010000011">
    <property type="protein sequence ID" value="MFC3671374.1"/>
    <property type="molecule type" value="Genomic_DNA"/>
</dbReference>
<evidence type="ECO:0000259" key="15">
    <source>
        <dbReference type="Pfam" id="PF07715"/>
    </source>
</evidence>
<keyword evidence="4" id="KW-0410">Iron transport</keyword>
<reference evidence="17" key="1">
    <citation type="journal article" date="2019" name="Int. J. Syst. Evol. Microbiol.">
        <title>The Global Catalogue of Microorganisms (GCM) 10K type strain sequencing project: providing services to taxonomists for standard genome sequencing and annotation.</title>
        <authorList>
            <consortium name="The Broad Institute Genomics Platform"/>
            <consortium name="The Broad Institute Genome Sequencing Center for Infectious Disease"/>
            <person name="Wu L."/>
            <person name="Ma J."/>
        </authorList>
    </citation>
    <scope>NUCLEOTIDE SEQUENCE [LARGE SCALE GENOMIC DNA]</scope>
    <source>
        <strain evidence="17">KCTC 42224</strain>
    </source>
</reference>
<dbReference type="RefSeq" id="WP_191322626.1">
    <property type="nucleotide sequence ID" value="NZ_BMZP01000001.1"/>
</dbReference>
<evidence type="ECO:0000256" key="4">
    <source>
        <dbReference type="ARBA" id="ARBA00022496"/>
    </source>
</evidence>
<feature type="signal peptide" evidence="13">
    <location>
        <begin position="1"/>
        <end position="33"/>
    </location>
</feature>
<name>A0ABV7V2K2_9SPHN</name>
<dbReference type="Pfam" id="PF00593">
    <property type="entry name" value="TonB_dep_Rec_b-barrel"/>
    <property type="match status" value="1"/>
</dbReference>
<comment type="caution">
    <text evidence="16">The sequence shown here is derived from an EMBL/GenBank/DDBJ whole genome shotgun (WGS) entry which is preliminary data.</text>
</comment>
<evidence type="ECO:0000259" key="14">
    <source>
        <dbReference type="Pfam" id="PF00593"/>
    </source>
</evidence>
<keyword evidence="3 11" id="KW-1134">Transmembrane beta strand</keyword>
<keyword evidence="16" id="KW-0675">Receptor</keyword>
<keyword evidence="9 11" id="KW-0472">Membrane</keyword>
<keyword evidence="17" id="KW-1185">Reference proteome</keyword>
<dbReference type="SUPFAM" id="SSF56935">
    <property type="entry name" value="Porins"/>
    <property type="match status" value="1"/>
</dbReference>
<feature type="domain" description="TonB-dependent receptor-like beta-barrel" evidence="14">
    <location>
        <begin position="278"/>
        <end position="719"/>
    </location>
</feature>
<evidence type="ECO:0000256" key="10">
    <source>
        <dbReference type="ARBA" id="ARBA00023237"/>
    </source>
</evidence>
<dbReference type="InterPro" id="IPR012910">
    <property type="entry name" value="Plug_dom"/>
</dbReference>
<evidence type="ECO:0000313" key="16">
    <source>
        <dbReference type="EMBL" id="MFC3671374.1"/>
    </source>
</evidence>
<dbReference type="Pfam" id="PF07715">
    <property type="entry name" value="Plug"/>
    <property type="match status" value="1"/>
</dbReference>
<evidence type="ECO:0000256" key="5">
    <source>
        <dbReference type="ARBA" id="ARBA00022692"/>
    </source>
</evidence>
<evidence type="ECO:0000256" key="8">
    <source>
        <dbReference type="ARBA" id="ARBA00023077"/>
    </source>
</evidence>
<evidence type="ECO:0000256" key="7">
    <source>
        <dbReference type="ARBA" id="ARBA00023065"/>
    </source>
</evidence>
<dbReference type="InterPro" id="IPR039426">
    <property type="entry name" value="TonB-dep_rcpt-like"/>
</dbReference>
<dbReference type="Gene3D" id="2.40.170.20">
    <property type="entry name" value="TonB-dependent receptor, beta-barrel domain"/>
    <property type="match status" value="1"/>
</dbReference>
<feature type="chain" id="PRO_5047184917" evidence="13">
    <location>
        <begin position="34"/>
        <end position="755"/>
    </location>
</feature>
<keyword evidence="8 12" id="KW-0798">TonB box</keyword>
<evidence type="ECO:0000256" key="1">
    <source>
        <dbReference type="ARBA" id="ARBA00004571"/>
    </source>
</evidence>
<feature type="domain" description="TonB-dependent receptor plug" evidence="15">
    <location>
        <begin position="63"/>
        <end position="171"/>
    </location>
</feature>
<sequence>MQTNTTGAFRRRSALALALAPILSSGLALGAHAQTAAPDAPQASADDPGETIIVTALKTSQRLIDVPAPVSAISASTLTQQNLPSIRDYFNRVPGLQYAGQAVRSLSLRGITTGGATNPTLAVLVDDVPFGSATANGDTDIPDFDPAILSRIEVLRGPQGTLYGASSLGGIIKYVTQDPSTTQLSGRVEAGVSTVAHGGQGNSLRGSLNVPLIKDRVGLSVSGFYRRDPAWVDNTDSNTGQFLANANHQRQWGGRAALLLRPVDNLTITLSAIRQRLRTENSGLVDFKSDTDWNSVNADPYSVTRVLGQPSRSQFDVYSARAVLDLGKVQVTSVTGWNVNESVPYQDLTSIFGGLLGRYYDGLSSVFLTNSHRAARFSQELRLSGSGTALDWMLGGFYSVEHANIAQTMLLMNASGSLIDTPYVGAGPSTYRELAAFGTVTGHLAPGLDLQVGGRYAHNKQDNLSTVATTGVAQYIFGFSSSEEHRTSDSPFTWLVSPSWHITPDVMVYARVANGYRPGGTNTLADGVPGTYRSDRVVNYEASAKGSVLDGKLDFDLSVFQIDWSRIQLQNTSANELTFTTNGAKARSRGVELAGTVRPWKGGAISGNATFTDAVLTQALPAATDGGSALVGAKGDRLPNSARFTANIGLDQKVPLGEGVSGSLGVNYAWTGKRPGDFLNSLAAAGRKRQMLPSYGQLDVRAGVTLDAGWSVNIFARNLTDERAVLYAINRNGTTAPYGRYIPPRTVGVQFAGSF</sequence>
<keyword evidence="5 11" id="KW-0812">Transmembrane</keyword>
<evidence type="ECO:0000256" key="11">
    <source>
        <dbReference type="PROSITE-ProRule" id="PRU01360"/>
    </source>
</evidence>
<keyword evidence="13" id="KW-0732">Signal</keyword>
<comment type="subcellular location">
    <subcellularLocation>
        <location evidence="1 11">Cell outer membrane</location>
        <topology evidence="1 11">Multi-pass membrane protein</topology>
    </subcellularLocation>
</comment>
<evidence type="ECO:0000256" key="6">
    <source>
        <dbReference type="ARBA" id="ARBA00023004"/>
    </source>
</evidence>
<dbReference type="CDD" id="cd01347">
    <property type="entry name" value="ligand_gated_channel"/>
    <property type="match status" value="1"/>
</dbReference>
<dbReference type="PROSITE" id="PS52016">
    <property type="entry name" value="TONB_DEPENDENT_REC_3"/>
    <property type="match status" value="1"/>
</dbReference>
<evidence type="ECO:0000256" key="3">
    <source>
        <dbReference type="ARBA" id="ARBA00022452"/>
    </source>
</evidence>
<organism evidence="16 17">
    <name type="scientific">Novosphingobium pokkalii</name>
    <dbReference type="NCBI Taxonomy" id="1770194"/>
    <lineage>
        <taxon>Bacteria</taxon>
        <taxon>Pseudomonadati</taxon>
        <taxon>Pseudomonadota</taxon>
        <taxon>Alphaproteobacteria</taxon>
        <taxon>Sphingomonadales</taxon>
        <taxon>Sphingomonadaceae</taxon>
        <taxon>Novosphingobium</taxon>
    </lineage>
</organism>
<comment type="similarity">
    <text evidence="11 12">Belongs to the TonB-dependent receptor family.</text>
</comment>
<proteinExistence type="inferred from homology"/>
<evidence type="ECO:0000256" key="12">
    <source>
        <dbReference type="RuleBase" id="RU003357"/>
    </source>
</evidence>
<dbReference type="PANTHER" id="PTHR32552:SF81">
    <property type="entry name" value="TONB-DEPENDENT OUTER MEMBRANE RECEPTOR"/>
    <property type="match status" value="1"/>
</dbReference>
<evidence type="ECO:0000256" key="13">
    <source>
        <dbReference type="SAM" id="SignalP"/>
    </source>
</evidence>
<dbReference type="InterPro" id="IPR000531">
    <property type="entry name" value="Beta-barrel_TonB"/>
</dbReference>
<evidence type="ECO:0000313" key="17">
    <source>
        <dbReference type="Proteomes" id="UP001595683"/>
    </source>
</evidence>
<keyword evidence="6" id="KW-0408">Iron</keyword>
<dbReference type="Proteomes" id="UP001595683">
    <property type="component" value="Unassembled WGS sequence"/>
</dbReference>
<gene>
    <name evidence="16" type="ORF">ACFOOT_08050</name>
</gene>